<feature type="transmembrane region" description="Helical" evidence="1">
    <location>
        <begin position="12"/>
        <end position="31"/>
    </location>
</feature>
<evidence type="ECO:0000313" key="3">
    <source>
        <dbReference type="Proteomes" id="UP000178068"/>
    </source>
</evidence>
<accession>A0A1G1WR16</accession>
<proteinExistence type="predicted"/>
<organism evidence="2 3">
    <name type="scientific">Candidatus Woykebacteria bacterium RIFCSPHIGHO2_12_FULL_45_10</name>
    <dbReference type="NCBI Taxonomy" id="1802603"/>
    <lineage>
        <taxon>Bacteria</taxon>
        <taxon>Candidatus Woykeibacteriota</taxon>
    </lineage>
</organism>
<sequence length="132" mass="15073">MGKQTKFQKTATWVLFAALVIFMAAMAFLYLSKNKVETANQTSQIPQTSIEQDISRDEAITKIRELAEVKSYLEQVPNARVEVDSTDEKTNTYLVHVYEIKNGHTATFNWYTVDKKTGEITAEFDNIQEQGE</sequence>
<gene>
    <name evidence="2" type="ORF">A3F35_00555</name>
</gene>
<dbReference type="Proteomes" id="UP000178068">
    <property type="component" value="Unassembled WGS sequence"/>
</dbReference>
<evidence type="ECO:0000313" key="2">
    <source>
        <dbReference type="EMBL" id="OGY29637.1"/>
    </source>
</evidence>
<comment type="caution">
    <text evidence="2">The sequence shown here is derived from an EMBL/GenBank/DDBJ whole genome shotgun (WGS) entry which is preliminary data.</text>
</comment>
<keyword evidence="1" id="KW-0812">Transmembrane</keyword>
<keyword evidence="1" id="KW-1133">Transmembrane helix</keyword>
<reference evidence="2 3" key="1">
    <citation type="journal article" date="2016" name="Nat. Commun.">
        <title>Thousands of microbial genomes shed light on interconnected biogeochemical processes in an aquifer system.</title>
        <authorList>
            <person name="Anantharaman K."/>
            <person name="Brown C.T."/>
            <person name="Hug L.A."/>
            <person name="Sharon I."/>
            <person name="Castelle C.J."/>
            <person name="Probst A.J."/>
            <person name="Thomas B.C."/>
            <person name="Singh A."/>
            <person name="Wilkins M.J."/>
            <person name="Karaoz U."/>
            <person name="Brodie E.L."/>
            <person name="Williams K.H."/>
            <person name="Hubbard S.S."/>
            <person name="Banfield J.F."/>
        </authorList>
    </citation>
    <scope>NUCLEOTIDE SEQUENCE [LARGE SCALE GENOMIC DNA]</scope>
</reference>
<name>A0A1G1WR16_9BACT</name>
<keyword evidence="1" id="KW-0472">Membrane</keyword>
<dbReference type="AlphaFoldDB" id="A0A1G1WR16"/>
<protein>
    <submittedName>
        <fullName evidence="2">Uncharacterized protein</fullName>
    </submittedName>
</protein>
<dbReference type="STRING" id="1802603.A3F35_00555"/>
<evidence type="ECO:0000256" key="1">
    <source>
        <dbReference type="SAM" id="Phobius"/>
    </source>
</evidence>
<dbReference type="EMBL" id="MHCZ01000026">
    <property type="protein sequence ID" value="OGY29637.1"/>
    <property type="molecule type" value="Genomic_DNA"/>
</dbReference>